<reference evidence="3" key="1">
    <citation type="submission" date="2017-02" db="EMBL/GenBank/DDBJ databases">
        <authorList>
            <person name="Varghese N."/>
            <person name="Submissions S."/>
        </authorList>
    </citation>
    <scope>NUCLEOTIDE SEQUENCE [LARGE SCALE GENOMIC DNA]</scope>
    <source>
        <strain evidence="3">DSM 22224</strain>
    </source>
</reference>
<dbReference type="EMBL" id="FUWZ01000002">
    <property type="protein sequence ID" value="SKA11202.1"/>
    <property type="molecule type" value="Genomic_DNA"/>
</dbReference>
<feature type="chain" id="PRO_5013159973" evidence="1">
    <location>
        <begin position="22"/>
        <end position="459"/>
    </location>
</feature>
<keyword evidence="1" id="KW-0732">Signal</keyword>
<keyword evidence="3" id="KW-1185">Reference proteome</keyword>
<dbReference type="InterPro" id="IPR041662">
    <property type="entry name" value="SusD-like_2"/>
</dbReference>
<protein>
    <submittedName>
        <fullName evidence="2">Starch-binding associating with outer membrane</fullName>
    </submittedName>
</protein>
<accession>A0A1T4R572</accession>
<feature type="signal peptide" evidence="1">
    <location>
        <begin position="1"/>
        <end position="21"/>
    </location>
</feature>
<evidence type="ECO:0000256" key="1">
    <source>
        <dbReference type="SAM" id="SignalP"/>
    </source>
</evidence>
<organism evidence="2 3">
    <name type="scientific">Chitinophaga eiseniae</name>
    <dbReference type="NCBI Taxonomy" id="634771"/>
    <lineage>
        <taxon>Bacteria</taxon>
        <taxon>Pseudomonadati</taxon>
        <taxon>Bacteroidota</taxon>
        <taxon>Chitinophagia</taxon>
        <taxon>Chitinophagales</taxon>
        <taxon>Chitinophagaceae</taxon>
        <taxon>Chitinophaga</taxon>
    </lineage>
</organism>
<dbReference type="PROSITE" id="PS51257">
    <property type="entry name" value="PROKAR_LIPOPROTEIN"/>
    <property type="match status" value="1"/>
</dbReference>
<proteinExistence type="predicted"/>
<dbReference type="Proteomes" id="UP000190367">
    <property type="component" value="Unassembled WGS sequence"/>
</dbReference>
<dbReference type="STRING" id="634771.SAMN04488128_102869"/>
<dbReference type="InterPro" id="IPR011990">
    <property type="entry name" value="TPR-like_helical_dom_sf"/>
</dbReference>
<evidence type="ECO:0000313" key="2">
    <source>
        <dbReference type="EMBL" id="SKA11202.1"/>
    </source>
</evidence>
<dbReference type="Pfam" id="PF12771">
    <property type="entry name" value="SusD-like_2"/>
    <property type="match status" value="1"/>
</dbReference>
<sequence length="459" mass="49998">MKKIIIALALPCIMLSTSCSKFVEGYEVSPNNPVNATGPLVLSSAELGLMSVYAGTPARTAAILTQQLGGTAEQMLAIDMYDMKEGDATNDWNNIYNNVVQPCNDIVAQYSEGNPHNKAMALVVKAMGLGVATDLWGDVPGQEGGMGHITGNFSPKYDAQKDIYTQIQSLLDEAIVLLKDRSKEDVRKVGTNDVFFQGDLDKWLNTAYILKARYAIHLTKKNANDAATKALDALTHVTNAGDLRATYGESSNEYNQWYQFSLDRAPLLRMGKYLVDVMKASSDPRLPVYAESTSAGYVGAAPGSQNLNASELGTYMAGKTAPITFAGYVEALFIKAEANFLLGKTQEAAQAYNTAVLTHVQNATGSPAPAAFVTAYASETAATITKAKIMNQKYVAMFAQIETYNDWRRTGFPAITPNPDNVLNKPAIPRRLPTDQNERLYNKNVVVTSDILKPVWWDE</sequence>
<evidence type="ECO:0000313" key="3">
    <source>
        <dbReference type="Proteomes" id="UP000190367"/>
    </source>
</evidence>
<dbReference type="RefSeq" id="WP_078669371.1">
    <property type="nucleotide sequence ID" value="NZ_FUWZ01000002.1"/>
</dbReference>
<name>A0A1T4R572_9BACT</name>
<dbReference type="AlphaFoldDB" id="A0A1T4R572"/>
<dbReference type="Gene3D" id="1.25.40.390">
    <property type="match status" value="1"/>
</dbReference>
<dbReference type="OrthoDB" id="622163at2"/>
<dbReference type="SUPFAM" id="SSF48452">
    <property type="entry name" value="TPR-like"/>
    <property type="match status" value="1"/>
</dbReference>
<gene>
    <name evidence="2" type="ORF">SAMN04488128_102869</name>
</gene>